<feature type="chain" id="PRO_5015538076" description="DUF1343 domain-containing protein" evidence="1">
    <location>
        <begin position="19"/>
        <end position="420"/>
    </location>
</feature>
<evidence type="ECO:0000256" key="1">
    <source>
        <dbReference type="SAM" id="SignalP"/>
    </source>
</evidence>
<name>A0A2U1IYW8_SMIAN</name>
<keyword evidence="1" id="KW-0732">Signal</keyword>
<dbReference type="InterPro" id="IPR008302">
    <property type="entry name" value="NamZ"/>
</dbReference>
<proteinExistence type="predicted"/>
<reference evidence="4 5" key="1">
    <citation type="journal article" date="2018" name="MBio">
        <title>Comparative Genomics Reveals the Core Gene Toolbox for the Fungus-Insect Symbiosis.</title>
        <authorList>
            <person name="Wang Y."/>
            <person name="Stata M."/>
            <person name="Wang W."/>
            <person name="Stajich J.E."/>
            <person name="White M.M."/>
            <person name="Moncalvo J.M."/>
        </authorList>
    </citation>
    <scope>NUCLEOTIDE SEQUENCE [LARGE SCALE GENOMIC DNA]</scope>
    <source>
        <strain evidence="4 5">AUS-126-30</strain>
    </source>
</reference>
<keyword evidence="5" id="KW-1185">Reference proteome</keyword>
<evidence type="ECO:0000313" key="4">
    <source>
        <dbReference type="EMBL" id="PVZ98011.1"/>
    </source>
</evidence>
<evidence type="ECO:0000313" key="5">
    <source>
        <dbReference type="Proteomes" id="UP000245591"/>
    </source>
</evidence>
<comment type="caution">
    <text evidence="4">The sequence shown here is derived from an EMBL/GenBank/DDBJ whole genome shotgun (WGS) entry which is preliminary data.</text>
</comment>
<dbReference type="EMBL" id="MBFU01000595">
    <property type="protein sequence ID" value="PVZ98011.1"/>
    <property type="molecule type" value="Genomic_DNA"/>
</dbReference>
<dbReference type="Pfam" id="PF07075">
    <property type="entry name" value="NamZ_N"/>
    <property type="match status" value="1"/>
</dbReference>
<feature type="domain" description="Peptidoglycan beta-N-acetylmuramidase NamZ C-terminal" evidence="3">
    <location>
        <begin position="262"/>
        <end position="419"/>
    </location>
</feature>
<dbReference type="PANTHER" id="PTHR42915:SF1">
    <property type="entry name" value="PEPTIDOGLYCAN BETA-N-ACETYLMURAMIDASE NAMZ"/>
    <property type="match status" value="1"/>
</dbReference>
<dbReference type="AlphaFoldDB" id="A0A2U1IYW8"/>
<organism evidence="4 5">
    <name type="scientific">Smittium angustum</name>
    <dbReference type="NCBI Taxonomy" id="133377"/>
    <lineage>
        <taxon>Eukaryota</taxon>
        <taxon>Fungi</taxon>
        <taxon>Fungi incertae sedis</taxon>
        <taxon>Zoopagomycota</taxon>
        <taxon>Kickxellomycotina</taxon>
        <taxon>Harpellomycetes</taxon>
        <taxon>Harpellales</taxon>
        <taxon>Legeriomycetaceae</taxon>
        <taxon>Smittium</taxon>
    </lineage>
</organism>
<dbReference type="PANTHER" id="PTHR42915">
    <property type="entry name" value="HYPOTHETICAL 460 KDA PROTEIN IN FEUA-SIGW INTERGENIC REGION [PRECURSOR]"/>
    <property type="match status" value="1"/>
</dbReference>
<dbReference type="InterPro" id="IPR048503">
    <property type="entry name" value="NamZ_C"/>
</dbReference>
<dbReference type="InterPro" id="IPR048502">
    <property type="entry name" value="NamZ_N"/>
</dbReference>
<evidence type="ECO:0000259" key="3">
    <source>
        <dbReference type="Pfam" id="PF20732"/>
    </source>
</evidence>
<dbReference type="GO" id="GO:0033922">
    <property type="term" value="F:peptidoglycan beta-N-acetylmuramidase activity"/>
    <property type="evidence" value="ECO:0007669"/>
    <property type="project" value="InterPro"/>
</dbReference>
<accession>A0A2U1IYW8</accession>
<feature type="signal peptide" evidence="1">
    <location>
        <begin position="1"/>
        <end position="18"/>
    </location>
</feature>
<dbReference type="PIRSF" id="PIRSF016719">
    <property type="entry name" value="UCP016719"/>
    <property type="match status" value="1"/>
</dbReference>
<feature type="domain" description="Peptidoglycan beta-N-acetylmuramidase NamZ N-terminal" evidence="2">
    <location>
        <begin position="44"/>
        <end position="258"/>
    </location>
</feature>
<evidence type="ECO:0000259" key="2">
    <source>
        <dbReference type="Pfam" id="PF07075"/>
    </source>
</evidence>
<dbReference type="Proteomes" id="UP000245591">
    <property type="component" value="Unassembled WGS sequence"/>
</dbReference>
<sequence length="420" mass="46340">MKFTFGIATSTLIGFTSAVIKTGFEVWDESIQAGLVDQSLNYSMIVNPTAVTRDLELEVDYLVRTKKLNLVSVIGPEHGFRGAAQAGDNVGGDIFDPVNGLRVIDGYAFRTGAQWAQAYTNTSTNVAVFDIQDAGARFYTYIWTMYDSMVGAALAGTKYIVLDRPNPIGGLVVDGGIMTPDNASFVGRQAITQQHGMTVGELALLFNNEYLPNDLQLKNSTNKKVDLQIIKMKGWTRDMYYEDTGLQWILPSPNMPTVNTAMVYPGMCLIEGTTISEGRGTTKPFEVIGANFIADVGLQNFINTLNGYNLPGVRFRSQYFTPIGNSNKMNNTLCGGTQVHITDRDAFRAVPTGIAVLTALRDSFPANMTFRADNWFDNLSGSPRLRNLLVAGADYKTIVDGYQNELSQFKLIRKKYLMYK</sequence>
<evidence type="ECO:0008006" key="6">
    <source>
        <dbReference type="Google" id="ProtNLM"/>
    </source>
</evidence>
<dbReference type="Gene3D" id="3.40.50.12170">
    <property type="entry name" value="Uncharacterised protein PF07075, DUF1343"/>
    <property type="match status" value="1"/>
</dbReference>
<dbReference type="Pfam" id="PF20732">
    <property type="entry name" value="NamZ_C"/>
    <property type="match status" value="1"/>
</dbReference>
<dbReference type="Gene3D" id="3.90.1150.140">
    <property type="match status" value="1"/>
</dbReference>
<protein>
    <recommendedName>
        <fullName evidence="6">DUF1343 domain-containing protein</fullName>
    </recommendedName>
</protein>
<gene>
    <name evidence="4" type="ORF">BB558_005994</name>
</gene>